<proteinExistence type="predicted"/>
<organism evidence="2 3">
    <name type="scientific">Leclercia barmai</name>
    <dbReference type="NCBI Taxonomy" id="2785629"/>
    <lineage>
        <taxon>Bacteria</taxon>
        <taxon>Pseudomonadati</taxon>
        <taxon>Pseudomonadota</taxon>
        <taxon>Gammaproteobacteria</taxon>
        <taxon>Enterobacterales</taxon>
        <taxon>Enterobacteriaceae</taxon>
        <taxon>Leclercia</taxon>
    </lineage>
</organism>
<feature type="signal peptide" evidence="1">
    <location>
        <begin position="1"/>
        <end position="25"/>
    </location>
</feature>
<dbReference type="Proteomes" id="UP000706580">
    <property type="component" value="Unassembled WGS sequence"/>
</dbReference>
<evidence type="ECO:0000313" key="3">
    <source>
        <dbReference type="Proteomes" id="UP000706580"/>
    </source>
</evidence>
<gene>
    <name evidence="2" type="ORF">ITX56_06375</name>
</gene>
<accession>A0ABS7RT02</accession>
<keyword evidence="1" id="KW-0732">Signal</keyword>
<reference evidence="2 3" key="1">
    <citation type="submission" date="2020-11" db="EMBL/GenBank/DDBJ databases">
        <title>Draft Genome of Enterobacter sp. strain EMC7.</title>
        <authorList>
            <person name="Barman P."/>
            <person name="Sinha S."/>
            <person name="Sen S."/>
            <person name="Chakraborty R."/>
        </authorList>
    </citation>
    <scope>NUCLEOTIDE SEQUENCE [LARGE SCALE GENOMIC DNA]</scope>
    <source>
        <strain evidence="2 3">EMC7</strain>
    </source>
</reference>
<sequence length="74" mass="8014">MKNYHVAGILLCAGVIVGAAVPAKAATLKEQFIDANQDRICVYSAHSHDYYLNVGFSGHCSFNVPDNEGNDDEK</sequence>
<evidence type="ECO:0000313" key="2">
    <source>
        <dbReference type="EMBL" id="MBZ0057447.1"/>
    </source>
</evidence>
<keyword evidence="3" id="KW-1185">Reference proteome</keyword>
<feature type="chain" id="PRO_5047213320" evidence="1">
    <location>
        <begin position="26"/>
        <end position="74"/>
    </location>
</feature>
<name>A0ABS7RT02_9ENTR</name>
<comment type="caution">
    <text evidence="2">The sequence shown here is derived from an EMBL/GenBank/DDBJ whole genome shotgun (WGS) entry which is preliminary data.</text>
</comment>
<dbReference type="EMBL" id="JADMNK010000002">
    <property type="protein sequence ID" value="MBZ0057447.1"/>
    <property type="molecule type" value="Genomic_DNA"/>
</dbReference>
<evidence type="ECO:0000256" key="1">
    <source>
        <dbReference type="SAM" id="SignalP"/>
    </source>
</evidence>
<protein>
    <submittedName>
        <fullName evidence="2">Uncharacterized protein</fullName>
    </submittedName>
</protein>